<comment type="caution">
    <text evidence="1">The sequence shown here is derived from an EMBL/GenBank/DDBJ whole genome shotgun (WGS) entry which is preliminary data.</text>
</comment>
<dbReference type="Gene3D" id="2.80.10.50">
    <property type="match status" value="2"/>
</dbReference>
<evidence type="ECO:0000313" key="1">
    <source>
        <dbReference type="EMBL" id="CAI4004981.1"/>
    </source>
</evidence>
<evidence type="ECO:0000313" key="3">
    <source>
        <dbReference type="EMBL" id="CAL4792293.1"/>
    </source>
</evidence>
<protein>
    <submittedName>
        <fullName evidence="3">Apple domain-containing protein</fullName>
    </submittedName>
</protein>
<dbReference type="Proteomes" id="UP001152797">
    <property type="component" value="Unassembled WGS sequence"/>
</dbReference>
<dbReference type="AlphaFoldDB" id="A0A9P1D8P1"/>
<evidence type="ECO:0000313" key="2">
    <source>
        <dbReference type="EMBL" id="CAL1158356.1"/>
    </source>
</evidence>
<sequence>MASKWFLVPGFQLPPAGSYIAIRGLKEGRWLRIQGCQVGHSWGGNDNLADEARAERFKLGTGSGTHALHNTEWNRYLIMNGGSLQVSEVLSEFEWARLPAGGRFSFQSTPYGHAIWSAHNERFIINEFSAIKVGPVEAITAGLGIGGPQSDVSKYDFRVLHQTYTRPCPSLHTSHGASCKADIIGKTIGLYNTYHERYIRVKEGGWADASAVIPRHTFPGWEYSVPPNLPNGWTWERFEVVDAGNGNIALHNIEHNRFLAMDAQGFIRAGGLRDAGELNCDASGGEHFTLVDYAPNVALHNPHFQHFVKMDGSALVVLGPMGFDQLQSSHTWEKFLVKTESYQKDDCPYLYFPKGASCKPWLMSQKVSFYNPWHQRFMKMINIDSADLVTTHQQGADDLCDSCDDERFRVVDVGMGMLGLYNEKFGRYVQMTDTQKMRSTHVMAKADLQGGWQWEKFQVVDLGNGKIGLHSGYFNRFVMMDYQTVITTAQQYNWNSPPTGDWERFTVTYSGYGDHWTPEPWEYFTDQRCKGFPYTYDECGGNCDGWSQITQAECQAKCENDDKPAGCQQDQTCMGAVYYPSNGWCHLYSIRPETESYVGAVAIRRKVSPFSFLEVHSSVTKQIALRGEAEMAEKDGLEKLQELAVSLPIALVNLTNYSGLISSGKNVTHLNIAYRFGNYSKDLELLYDKTAGFYGALHEVMGEDANKYCPLKDWTHIEQCIRIASCLIEPAVEAGKLPIAFLVAIMEQLASFDIIWNMLTEALIKESNINQTAPGQFPPEKYRCDMFDKLDATSLENHEDTAAVRSAFSTSAALDKATRESHQILNSLTSSDNVSHSVVKRWEETWYPVCVRMKCDHTNYWDVALASYKQTLLFMKSGALSHLKAEIINRATLQRRFQSHLSEHPVLVQLWRREAQASSLEAAHAYGLAGNKAVKRVLKKFFESPGGVSKMMKLVDRVEFEKWQRTKAEAEDAEAHGEATPLRQVSNQSLAHLALLSTRSEGIWDFFEAMVECFGKWSLWYAEGYYKALGSYGSVSFGWSGGSAGAFESLVKELVVPSAFVSVWAAIGVGLSASIPGYLPSAWIGLSASISASLGCSNNVEVALSVGAMAAGREPNLL</sequence>
<organism evidence="1">
    <name type="scientific">Cladocopium goreaui</name>
    <dbReference type="NCBI Taxonomy" id="2562237"/>
    <lineage>
        <taxon>Eukaryota</taxon>
        <taxon>Sar</taxon>
        <taxon>Alveolata</taxon>
        <taxon>Dinophyceae</taxon>
        <taxon>Suessiales</taxon>
        <taxon>Symbiodiniaceae</taxon>
        <taxon>Cladocopium</taxon>
    </lineage>
</organism>
<dbReference type="EMBL" id="CAMXCT030003540">
    <property type="protein sequence ID" value="CAL4792293.1"/>
    <property type="molecule type" value="Genomic_DNA"/>
</dbReference>
<name>A0A9P1D8P1_9DINO</name>
<reference evidence="1" key="1">
    <citation type="submission" date="2022-10" db="EMBL/GenBank/DDBJ databases">
        <authorList>
            <person name="Chen Y."/>
            <person name="Dougan E. K."/>
            <person name="Chan C."/>
            <person name="Rhodes N."/>
            <person name="Thang M."/>
        </authorList>
    </citation>
    <scope>NUCLEOTIDE SEQUENCE</scope>
</reference>
<dbReference type="OrthoDB" id="448032at2759"/>
<evidence type="ECO:0000313" key="4">
    <source>
        <dbReference type="Proteomes" id="UP001152797"/>
    </source>
</evidence>
<keyword evidence="4" id="KW-1185">Reference proteome</keyword>
<accession>A0A9P1D8P1</accession>
<dbReference type="CDD" id="cd00257">
    <property type="entry name" value="beta-trefoil_FSCN-like"/>
    <property type="match status" value="2"/>
</dbReference>
<gene>
    <name evidence="1" type="ORF">C1SCF055_LOCUS30739</name>
</gene>
<dbReference type="EMBL" id="CAMXCT010003540">
    <property type="protein sequence ID" value="CAI4004981.1"/>
    <property type="molecule type" value="Genomic_DNA"/>
</dbReference>
<reference evidence="2" key="2">
    <citation type="submission" date="2024-04" db="EMBL/GenBank/DDBJ databases">
        <authorList>
            <person name="Chen Y."/>
            <person name="Shah S."/>
            <person name="Dougan E. K."/>
            <person name="Thang M."/>
            <person name="Chan C."/>
        </authorList>
    </citation>
    <scope>NUCLEOTIDE SEQUENCE [LARGE SCALE GENOMIC DNA]</scope>
</reference>
<proteinExistence type="predicted"/>
<dbReference type="EMBL" id="CAMXCT020003540">
    <property type="protein sequence ID" value="CAL1158356.1"/>
    <property type="molecule type" value="Genomic_DNA"/>
</dbReference>